<evidence type="ECO:0000256" key="5">
    <source>
        <dbReference type="ARBA" id="ARBA00022989"/>
    </source>
</evidence>
<evidence type="ECO:0000256" key="6">
    <source>
        <dbReference type="ARBA" id="ARBA00023136"/>
    </source>
</evidence>
<feature type="domain" description="Lycopene cyclase" evidence="10">
    <location>
        <begin position="175"/>
        <end position="235"/>
    </location>
</feature>
<accession>F8D7E2</accession>
<evidence type="ECO:0000313" key="11">
    <source>
        <dbReference type="EMBL" id="AEH37862.1"/>
    </source>
</evidence>
<dbReference type="RefSeq" id="WP_013880752.1">
    <property type="nucleotide sequence ID" value="NC_015666.1"/>
</dbReference>
<keyword evidence="7" id="KW-0413">Isomerase</keyword>
<dbReference type="GO" id="GO:0045436">
    <property type="term" value="F:lycopene beta cyclase activity"/>
    <property type="evidence" value="ECO:0007669"/>
    <property type="project" value="UniProtKB-ARBA"/>
</dbReference>
<evidence type="ECO:0000259" key="10">
    <source>
        <dbReference type="Pfam" id="PF18916"/>
    </source>
</evidence>
<evidence type="ECO:0000256" key="2">
    <source>
        <dbReference type="ARBA" id="ARBA00004829"/>
    </source>
</evidence>
<dbReference type="NCBIfam" id="TIGR03462">
    <property type="entry name" value="CarR_dom_SF"/>
    <property type="match status" value="2"/>
</dbReference>
<dbReference type="KEGG" id="hxa:Halxa_3250"/>
<proteinExistence type="predicted"/>
<gene>
    <name evidence="11" type="ordered locus">Halxa_3250</name>
</gene>
<sequence>MSLSYLGFHAVFLCPPILVLGWLTYRRVGLSQTRRRWRRRVGTGLAIIVALAVVYTTPWTNLLIPRGVWWYGEGVVRGTIWHTPLEEYLFFVLQPILTALVLVLVGFRLSASDRSSRVELRLPRRHRIAGATAGLAVTVVGWALLGPGSTETYYLGALLLWAGPILALQWAVGATYLWANRRLVALAIGLPTLYLWLADRIALERGLWHISETHTTGYALAGLPLEEALFFLVTNAFVVQGIVLYAWVVERADELPSLVDLRRMGRRSSWLAQKVQREREPEPEPELEPEPNPDADLTDAP</sequence>
<feature type="transmembrane region" description="Helical" evidence="9">
    <location>
        <begin position="88"/>
        <end position="107"/>
    </location>
</feature>
<feature type="transmembrane region" description="Helical" evidence="9">
    <location>
        <begin position="45"/>
        <end position="68"/>
    </location>
</feature>
<keyword evidence="3 9" id="KW-0812">Transmembrane</keyword>
<comment type="pathway">
    <text evidence="2">Carotenoid biosynthesis.</text>
</comment>
<evidence type="ECO:0000256" key="4">
    <source>
        <dbReference type="ARBA" id="ARBA00022746"/>
    </source>
</evidence>
<dbReference type="GO" id="GO:0016020">
    <property type="term" value="C:membrane"/>
    <property type="evidence" value="ECO:0007669"/>
    <property type="project" value="UniProtKB-SubCell"/>
</dbReference>
<evidence type="ECO:0000313" key="12">
    <source>
        <dbReference type="Proteomes" id="UP000006794"/>
    </source>
</evidence>
<dbReference type="GO" id="GO:0016117">
    <property type="term" value="P:carotenoid biosynthetic process"/>
    <property type="evidence" value="ECO:0007669"/>
    <property type="project" value="UniProtKB-KW"/>
</dbReference>
<keyword evidence="5 9" id="KW-1133">Transmembrane helix</keyword>
<feature type="transmembrane region" description="Helical" evidence="9">
    <location>
        <begin position="128"/>
        <end position="146"/>
    </location>
</feature>
<feature type="transmembrane region" description="Helical" evidence="9">
    <location>
        <begin position="6"/>
        <end position="25"/>
    </location>
</feature>
<feature type="transmembrane region" description="Helical" evidence="9">
    <location>
        <begin position="228"/>
        <end position="248"/>
    </location>
</feature>
<feature type="transmembrane region" description="Helical" evidence="9">
    <location>
        <begin position="183"/>
        <end position="203"/>
    </location>
</feature>
<dbReference type="STRING" id="797210.Halxa_3250"/>
<evidence type="ECO:0000256" key="8">
    <source>
        <dbReference type="SAM" id="MobiDB-lite"/>
    </source>
</evidence>
<comment type="subcellular location">
    <subcellularLocation>
        <location evidence="1">Membrane</location>
        <topology evidence="1">Multi-pass membrane protein</topology>
    </subcellularLocation>
</comment>
<feature type="compositionally biased region" description="Acidic residues" evidence="8">
    <location>
        <begin position="283"/>
        <end position="301"/>
    </location>
</feature>
<dbReference type="InterPro" id="IPR017825">
    <property type="entry name" value="Lycopene_cyclase_dom"/>
</dbReference>
<keyword evidence="6 9" id="KW-0472">Membrane</keyword>
<dbReference type="Pfam" id="PF18916">
    <property type="entry name" value="Lycopene_cyc"/>
    <property type="match status" value="2"/>
</dbReference>
<dbReference type="GO" id="GO:0016872">
    <property type="term" value="F:intramolecular lyase activity"/>
    <property type="evidence" value="ECO:0007669"/>
    <property type="project" value="InterPro"/>
</dbReference>
<keyword evidence="12" id="KW-1185">Reference proteome</keyword>
<evidence type="ECO:0000256" key="1">
    <source>
        <dbReference type="ARBA" id="ARBA00004141"/>
    </source>
</evidence>
<dbReference type="HOGENOM" id="CLU_076391_0_0_2"/>
<keyword evidence="4" id="KW-0125">Carotenoid biosynthesis</keyword>
<feature type="transmembrane region" description="Helical" evidence="9">
    <location>
        <begin position="152"/>
        <end position="171"/>
    </location>
</feature>
<dbReference type="GeneID" id="10798199"/>
<evidence type="ECO:0000256" key="7">
    <source>
        <dbReference type="ARBA" id="ARBA00023235"/>
    </source>
</evidence>
<dbReference type="EMBL" id="CP002839">
    <property type="protein sequence ID" value="AEH37862.1"/>
    <property type="molecule type" value="Genomic_DNA"/>
</dbReference>
<feature type="domain" description="Lycopene cyclase" evidence="10">
    <location>
        <begin position="34"/>
        <end position="101"/>
    </location>
</feature>
<dbReference type="Proteomes" id="UP000006794">
    <property type="component" value="Chromosome"/>
</dbReference>
<reference evidence="11 12" key="1">
    <citation type="journal article" date="2012" name="Stand. Genomic Sci.">
        <title>Complete genome sequence of Halopiger xanaduensis type strain (SH-6(T)).</title>
        <authorList>
            <person name="Anderson I."/>
            <person name="Tindall B.J."/>
            <person name="Rohde M."/>
            <person name="Lucas S."/>
            <person name="Han J."/>
            <person name="Lapidus A."/>
            <person name="Cheng J.F."/>
            <person name="Goodwin L."/>
            <person name="Pitluck S."/>
            <person name="Peters L."/>
            <person name="Pati A."/>
            <person name="Mikhailova N."/>
            <person name="Pagani I."/>
            <person name="Teshima H."/>
            <person name="Han C."/>
            <person name="Tapia R."/>
            <person name="Land M."/>
            <person name="Woyke T."/>
            <person name="Klenk H.P."/>
            <person name="Kyrpides N."/>
            <person name="Ivanova N."/>
        </authorList>
    </citation>
    <scope>NUCLEOTIDE SEQUENCE [LARGE SCALE GENOMIC DNA]</scope>
    <source>
        <strain evidence="12">DSM 18323 / JCM 14033 / SH-6</strain>
    </source>
</reference>
<feature type="region of interest" description="Disordered" evidence="8">
    <location>
        <begin position="271"/>
        <end position="301"/>
    </location>
</feature>
<name>F8D7E2_HALXS</name>
<dbReference type="eggNOG" id="arCOG04685">
    <property type="taxonomic scope" value="Archaea"/>
</dbReference>
<organism evidence="11 12">
    <name type="scientific">Halopiger xanaduensis (strain DSM 18323 / JCM 14033 / SH-6)</name>
    <dbReference type="NCBI Taxonomy" id="797210"/>
    <lineage>
        <taxon>Archaea</taxon>
        <taxon>Methanobacteriati</taxon>
        <taxon>Methanobacteriota</taxon>
        <taxon>Stenosarchaea group</taxon>
        <taxon>Halobacteria</taxon>
        <taxon>Halobacteriales</taxon>
        <taxon>Natrialbaceae</taxon>
        <taxon>Halopiger</taxon>
    </lineage>
</organism>
<dbReference type="AlphaFoldDB" id="F8D7E2"/>
<evidence type="ECO:0000256" key="9">
    <source>
        <dbReference type="SAM" id="Phobius"/>
    </source>
</evidence>
<dbReference type="OrthoDB" id="241129at2157"/>
<protein>
    <submittedName>
        <fullName evidence="11">Lycopene cyclase domain protein</fullName>
    </submittedName>
</protein>
<evidence type="ECO:0000256" key="3">
    <source>
        <dbReference type="ARBA" id="ARBA00022692"/>
    </source>
</evidence>